<evidence type="ECO:0000256" key="1">
    <source>
        <dbReference type="SAM" id="Phobius"/>
    </source>
</evidence>
<keyword evidence="3" id="KW-1185">Reference proteome</keyword>
<keyword evidence="1" id="KW-1133">Transmembrane helix</keyword>
<sequence>MTMNITMRNFLFKIGLGQDIPLRVGGYIPNIYWTGGSSLLLYWSKKREKEIRVT</sequence>
<comment type="caution">
    <text evidence="2">The sequence shown here is derived from an EMBL/GenBank/DDBJ whole genome shotgun (WGS) entry which is preliminary data.</text>
</comment>
<keyword evidence="1" id="KW-0812">Transmembrane</keyword>
<protein>
    <submittedName>
        <fullName evidence="2">Uncharacterized protein</fullName>
    </submittedName>
</protein>
<evidence type="ECO:0000313" key="3">
    <source>
        <dbReference type="Proteomes" id="UP001610334"/>
    </source>
</evidence>
<organism evidence="2 3">
    <name type="scientific">Aspergillus granulosus</name>
    <dbReference type="NCBI Taxonomy" id="176169"/>
    <lineage>
        <taxon>Eukaryota</taxon>
        <taxon>Fungi</taxon>
        <taxon>Dikarya</taxon>
        <taxon>Ascomycota</taxon>
        <taxon>Pezizomycotina</taxon>
        <taxon>Eurotiomycetes</taxon>
        <taxon>Eurotiomycetidae</taxon>
        <taxon>Eurotiales</taxon>
        <taxon>Aspergillaceae</taxon>
        <taxon>Aspergillus</taxon>
        <taxon>Aspergillus subgen. Nidulantes</taxon>
    </lineage>
</organism>
<gene>
    <name evidence="2" type="ORF">BJX63DRAFT_386126</name>
</gene>
<evidence type="ECO:0000313" key="2">
    <source>
        <dbReference type="EMBL" id="KAL2817103.1"/>
    </source>
</evidence>
<dbReference type="EMBL" id="JBFXLT010000019">
    <property type="protein sequence ID" value="KAL2817103.1"/>
    <property type="molecule type" value="Genomic_DNA"/>
</dbReference>
<dbReference type="Proteomes" id="UP001610334">
    <property type="component" value="Unassembled WGS sequence"/>
</dbReference>
<reference evidence="2 3" key="1">
    <citation type="submission" date="2024-07" db="EMBL/GenBank/DDBJ databases">
        <title>Section-level genome sequencing and comparative genomics of Aspergillus sections Usti and Cavernicolus.</title>
        <authorList>
            <consortium name="Lawrence Berkeley National Laboratory"/>
            <person name="Nybo J.L."/>
            <person name="Vesth T.C."/>
            <person name="Theobald S."/>
            <person name="Frisvad J.C."/>
            <person name="Larsen T.O."/>
            <person name="Kjaerboelling I."/>
            <person name="Rothschild-Mancinelli K."/>
            <person name="Lyhne E.K."/>
            <person name="Kogle M.E."/>
            <person name="Barry K."/>
            <person name="Clum A."/>
            <person name="Na H."/>
            <person name="Ledsgaard L."/>
            <person name="Lin J."/>
            <person name="Lipzen A."/>
            <person name="Kuo A."/>
            <person name="Riley R."/>
            <person name="Mondo S."/>
            <person name="Labutti K."/>
            <person name="Haridas S."/>
            <person name="Pangalinan J."/>
            <person name="Salamov A.A."/>
            <person name="Simmons B.A."/>
            <person name="Magnuson J.K."/>
            <person name="Chen J."/>
            <person name="Drula E."/>
            <person name="Henrissat B."/>
            <person name="Wiebenga A."/>
            <person name="Lubbers R.J."/>
            <person name="Gomes A.C."/>
            <person name="Makela M.R."/>
            <person name="Stajich J."/>
            <person name="Grigoriev I.V."/>
            <person name="Mortensen U.H."/>
            <person name="De Vries R.P."/>
            <person name="Baker S.E."/>
            <person name="Andersen M.R."/>
        </authorList>
    </citation>
    <scope>NUCLEOTIDE SEQUENCE [LARGE SCALE GENOMIC DNA]</scope>
    <source>
        <strain evidence="2 3">CBS 588.65</strain>
    </source>
</reference>
<feature type="transmembrane region" description="Helical" evidence="1">
    <location>
        <begin position="20"/>
        <end position="43"/>
    </location>
</feature>
<keyword evidence="1" id="KW-0472">Membrane</keyword>
<accession>A0ABR4HNN9</accession>
<proteinExistence type="predicted"/>
<name>A0ABR4HNN9_9EURO</name>